<dbReference type="SUPFAM" id="SSF53098">
    <property type="entry name" value="Ribonuclease H-like"/>
    <property type="match status" value="1"/>
</dbReference>
<keyword evidence="1" id="KW-0479">Metal-binding</keyword>
<dbReference type="CDD" id="cd09272">
    <property type="entry name" value="RNase_HI_RT_Ty1"/>
    <property type="match status" value="1"/>
</dbReference>
<accession>A0A699I3R8</accession>
<dbReference type="GO" id="GO:0015074">
    <property type="term" value="P:DNA integration"/>
    <property type="evidence" value="ECO:0007669"/>
    <property type="project" value="InterPro"/>
</dbReference>
<feature type="region of interest" description="Disordered" evidence="3">
    <location>
        <begin position="59"/>
        <end position="104"/>
    </location>
</feature>
<evidence type="ECO:0000256" key="2">
    <source>
        <dbReference type="ARBA" id="ARBA00022801"/>
    </source>
</evidence>
<gene>
    <name evidence="5" type="ORF">Tci_486057</name>
</gene>
<dbReference type="EMBL" id="BKCJ010245122">
    <property type="protein sequence ID" value="GEZ14084.1"/>
    <property type="molecule type" value="Genomic_DNA"/>
</dbReference>
<evidence type="ECO:0000259" key="4">
    <source>
        <dbReference type="PROSITE" id="PS50994"/>
    </source>
</evidence>
<sequence>FFEKQRLTGPNFIDWYRNLQIVLSVEDKLPFLKQPIPAMPVPPARQELLQTVIGFHTCKQEEGQSKKNHKNKKPQLAARGNNQGKGKSKIGYAPKPKIPPPPKKDYPTKDAFCHQYGDGLRGSRKLKPGALSLYVGDGHRAAVEAIGSYHLCLPSGRVLILHNCHYAPSITKGIILVFCLYDNGFINHFENNTISVSRNNVVYFSVVSRNGTFEIDLSNFNTNDSSMYVVGNKISNTNLDSTLLWHCRLRHISKKRIEKLQHDGLLNSTDNPSFDKCVSCMSGKMAQKPYIHQVKRAKDLPVLIYTDVCGPFKTVSKQRARYFVTFTNEFSCYGYVYLLMHKHEVFETFKAFQKEVENQPVKTIKSLRSNRGGKYISQEFLDHLKEHEIIAHRTPLYTPQHNGVSEKRNRTLLNMVRSMMTQTTLPKQEVWDLDDLSPDGKTVGSKWIFKKKTEMDGTVHTYKARLVAKGFTQTYGVDYEETFAHVADIRAIKILVAIVTFYDYEIWQMDVKTIFLNGHLFEEVYMVQPEGALTPTKVQRIQRVPYASAVESIMYAVRCTHPDVAFAQNIKSRFQHNPGDIKRELRVACYTDARYLTNVDDYKSQIGYVFVLNGGVVDWKSTKQSIFATSSAEAEYIASYDASKEAVWILGLALFPQIKII</sequence>
<evidence type="ECO:0000256" key="1">
    <source>
        <dbReference type="ARBA" id="ARBA00022723"/>
    </source>
</evidence>
<dbReference type="PANTHER" id="PTHR42648">
    <property type="entry name" value="TRANSPOSASE, PUTATIVE-RELATED"/>
    <property type="match status" value="1"/>
</dbReference>
<name>A0A699I3R8_TANCI</name>
<dbReference type="Pfam" id="PF07727">
    <property type="entry name" value="RVT_2"/>
    <property type="match status" value="1"/>
</dbReference>
<dbReference type="GO" id="GO:0046872">
    <property type="term" value="F:metal ion binding"/>
    <property type="evidence" value="ECO:0007669"/>
    <property type="project" value="UniProtKB-KW"/>
</dbReference>
<feature type="non-terminal residue" evidence="5">
    <location>
        <position position="1"/>
    </location>
</feature>
<dbReference type="InterPro" id="IPR013103">
    <property type="entry name" value="RVT_2"/>
</dbReference>
<reference evidence="5" key="1">
    <citation type="journal article" date="2019" name="Sci. Rep.">
        <title>Draft genome of Tanacetum cinerariifolium, the natural source of mosquito coil.</title>
        <authorList>
            <person name="Yamashiro T."/>
            <person name="Shiraishi A."/>
            <person name="Satake H."/>
            <person name="Nakayama K."/>
        </authorList>
    </citation>
    <scope>NUCLEOTIDE SEQUENCE</scope>
</reference>
<organism evidence="5">
    <name type="scientific">Tanacetum cinerariifolium</name>
    <name type="common">Dalmatian daisy</name>
    <name type="synonym">Chrysanthemum cinerariifolium</name>
    <dbReference type="NCBI Taxonomy" id="118510"/>
    <lineage>
        <taxon>Eukaryota</taxon>
        <taxon>Viridiplantae</taxon>
        <taxon>Streptophyta</taxon>
        <taxon>Embryophyta</taxon>
        <taxon>Tracheophyta</taxon>
        <taxon>Spermatophyta</taxon>
        <taxon>Magnoliopsida</taxon>
        <taxon>eudicotyledons</taxon>
        <taxon>Gunneridae</taxon>
        <taxon>Pentapetalae</taxon>
        <taxon>asterids</taxon>
        <taxon>campanulids</taxon>
        <taxon>Asterales</taxon>
        <taxon>Asteraceae</taxon>
        <taxon>Asteroideae</taxon>
        <taxon>Anthemideae</taxon>
        <taxon>Anthemidinae</taxon>
        <taxon>Tanacetum</taxon>
    </lineage>
</organism>
<proteinExistence type="predicted"/>
<evidence type="ECO:0000313" key="5">
    <source>
        <dbReference type="EMBL" id="GEZ14084.1"/>
    </source>
</evidence>
<dbReference type="PANTHER" id="PTHR42648:SF27">
    <property type="entry name" value="RNA-DIRECTED DNA POLYMERASE"/>
    <property type="match status" value="1"/>
</dbReference>
<dbReference type="AlphaFoldDB" id="A0A699I3R8"/>
<protein>
    <recommendedName>
        <fullName evidence="4">Integrase catalytic domain-containing protein</fullName>
    </recommendedName>
</protein>
<dbReference type="Pfam" id="PF13976">
    <property type="entry name" value="gag_pre-integrs"/>
    <property type="match status" value="1"/>
</dbReference>
<dbReference type="InterPro" id="IPR012337">
    <property type="entry name" value="RNaseH-like_sf"/>
</dbReference>
<dbReference type="Gene3D" id="3.30.420.10">
    <property type="entry name" value="Ribonuclease H-like superfamily/Ribonuclease H"/>
    <property type="match status" value="1"/>
</dbReference>
<dbReference type="InterPro" id="IPR025724">
    <property type="entry name" value="GAG-pre-integrase_dom"/>
</dbReference>
<dbReference type="GO" id="GO:0016787">
    <property type="term" value="F:hydrolase activity"/>
    <property type="evidence" value="ECO:0007669"/>
    <property type="project" value="UniProtKB-KW"/>
</dbReference>
<comment type="caution">
    <text evidence="5">The sequence shown here is derived from an EMBL/GenBank/DDBJ whole genome shotgun (WGS) entry which is preliminary data.</text>
</comment>
<dbReference type="InterPro" id="IPR036397">
    <property type="entry name" value="RNaseH_sf"/>
</dbReference>
<evidence type="ECO:0000256" key="3">
    <source>
        <dbReference type="SAM" id="MobiDB-lite"/>
    </source>
</evidence>
<keyword evidence="2" id="KW-0378">Hydrolase</keyword>
<dbReference type="InterPro" id="IPR001584">
    <property type="entry name" value="Integrase_cat-core"/>
</dbReference>
<dbReference type="InterPro" id="IPR039537">
    <property type="entry name" value="Retrotran_Ty1/copia-like"/>
</dbReference>
<dbReference type="PROSITE" id="PS50994">
    <property type="entry name" value="INTEGRASE"/>
    <property type="match status" value="1"/>
</dbReference>
<feature type="domain" description="Integrase catalytic" evidence="4">
    <location>
        <begin position="297"/>
        <end position="420"/>
    </location>
</feature>
<dbReference type="GO" id="GO:0003676">
    <property type="term" value="F:nucleic acid binding"/>
    <property type="evidence" value="ECO:0007669"/>
    <property type="project" value="InterPro"/>
</dbReference>